<dbReference type="Pfam" id="PF00436">
    <property type="entry name" value="SSB"/>
    <property type="match status" value="1"/>
</dbReference>
<protein>
    <recommendedName>
        <fullName evidence="3 4">Single-stranded DNA-binding protein</fullName>
        <shortName evidence="3">SSB</shortName>
    </recommendedName>
</protein>
<keyword evidence="1 3" id="KW-0238">DNA-binding</keyword>
<proteinExistence type="inferred from homology"/>
<dbReference type="CDD" id="cd04496">
    <property type="entry name" value="SSB_OBF"/>
    <property type="match status" value="1"/>
</dbReference>
<dbReference type="PANTHER" id="PTHR10302">
    <property type="entry name" value="SINGLE-STRANDED DNA-BINDING PROTEIN"/>
    <property type="match status" value="1"/>
</dbReference>
<dbReference type="SUPFAM" id="SSF50249">
    <property type="entry name" value="Nucleic acid-binding proteins"/>
    <property type="match status" value="1"/>
</dbReference>
<dbReference type="EMBL" id="JAASQI010000002">
    <property type="protein sequence ID" value="NIJ57204.1"/>
    <property type="molecule type" value="Genomic_DNA"/>
</dbReference>
<dbReference type="InterPro" id="IPR000424">
    <property type="entry name" value="Primosome_PriB/ssb"/>
</dbReference>
<dbReference type="PANTHER" id="PTHR10302:SF0">
    <property type="entry name" value="SINGLE-STRANDED DNA-BINDING PROTEIN, MITOCHONDRIAL"/>
    <property type="match status" value="1"/>
</dbReference>
<evidence type="ECO:0000256" key="3">
    <source>
        <dbReference type="HAMAP-Rule" id="MF_00984"/>
    </source>
</evidence>
<dbReference type="PROSITE" id="PS50935">
    <property type="entry name" value="SSB"/>
    <property type="match status" value="1"/>
</dbReference>
<evidence type="ECO:0000256" key="5">
    <source>
        <dbReference type="SAM" id="MobiDB-lite"/>
    </source>
</evidence>
<dbReference type="NCBIfam" id="TIGR00621">
    <property type="entry name" value="ssb"/>
    <property type="match status" value="1"/>
</dbReference>
<dbReference type="GO" id="GO:0003677">
    <property type="term" value="F:DNA binding"/>
    <property type="evidence" value="ECO:0007669"/>
    <property type="project" value="UniProtKB-KW"/>
</dbReference>
<dbReference type="InterPro" id="IPR012340">
    <property type="entry name" value="NA-bd_OB-fold"/>
</dbReference>
<evidence type="ECO:0000313" key="7">
    <source>
        <dbReference type="Proteomes" id="UP001429580"/>
    </source>
</evidence>
<dbReference type="HAMAP" id="MF_00984">
    <property type="entry name" value="SSB"/>
    <property type="match status" value="1"/>
</dbReference>
<evidence type="ECO:0000313" key="6">
    <source>
        <dbReference type="EMBL" id="NIJ57204.1"/>
    </source>
</evidence>
<dbReference type="PIRSF" id="PIRSF002070">
    <property type="entry name" value="SSB"/>
    <property type="match status" value="1"/>
</dbReference>
<name>A0ABX0UZB4_9HYPH</name>
<feature type="region of interest" description="Disordered" evidence="5">
    <location>
        <begin position="112"/>
        <end position="154"/>
    </location>
</feature>
<evidence type="ECO:0000256" key="4">
    <source>
        <dbReference type="PIRNR" id="PIRNR002070"/>
    </source>
</evidence>
<keyword evidence="2" id="KW-0233">DNA recombination</keyword>
<comment type="subunit">
    <text evidence="3">Homotetramer.</text>
</comment>
<keyword evidence="7" id="KW-1185">Reference proteome</keyword>
<accession>A0ABX0UZB4</accession>
<dbReference type="InterPro" id="IPR011344">
    <property type="entry name" value="ssDNA-bd"/>
</dbReference>
<dbReference type="RefSeq" id="WP_166949497.1">
    <property type="nucleotide sequence ID" value="NZ_JAASQI010000002.1"/>
</dbReference>
<evidence type="ECO:0000256" key="2">
    <source>
        <dbReference type="ARBA" id="ARBA00023172"/>
    </source>
</evidence>
<reference evidence="6 7" key="1">
    <citation type="submission" date="2020-03" db="EMBL/GenBank/DDBJ databases">
        <title>Genomic Encyclopedia of Type Strains, Phase IV (KMG-IV): sequencing the most valuable type-strain genomes for metagenomic binning, comparative biology and taxonomic classification.</title>
        <authorList>
            <person name="Goeker M."/>
        </authorList>
    </citation>
    <scope>NUCLEOTIDE SEQUENCE [LARGE SCALE GENOMIC DNA]</scope>
    <source>
        <strain evidence="6 7">DSM 103870</strain>
    </source>
</reference>
<dbReference type="Gene3D" id="2.40.50.140">
    <property type="entry name" value="Nucleic acid-binding proteins"/>
    <property type="match status" value="1"/>
</dbReference>
<dbReference type="Proteomes" id="UP001429580">
    <property type="component" value="Unassembled WGS sequence"/>
</dbReference>
<gene>
    <name evidence="6" type="ORF">FHS82_001030</name>
</gene>
<comment type="caution">
    <text evidence="3">Lacks conserved residue(s) required for the propagation of feature annotation.</text>
</comment>
<comment type="caution">
    <text evidence="6">The sequence shown here is derived from an EMBL/GenBank/DDBJ whole genome shotgun (WGS) entry which is preliminary data.</text>
</comment>
<sequence length="163" mass="17646">MSMNRVILVGRVGKDPEVRSFNNGGRVANFSLATSERWKDKATGERKEKTEWTNIVVTGDGLVGVVERFVRKGSQIGIEGKLQTRKYQDRDGNERSVTEVVVGGFGGNVTLLDSKRSDDDSSSSRPADTGRSYGAAKAGDSYGGGGAYSSDLDDDIPFACEWR</sequence>
<evidence type="ECO:0000256" key="1">
    <source>
        <dbReference type="ARBA" id="ARBA00023125"/>
    </source>
</evidence>
<organism evidence="6 7">
    <name type="scientific">Pseudochelatococcus lubricantis</name>
    <dbReference type="NCBI Taxonomy" id="1538102"/>
    <lineage>
        <taxon>Bacteria</taxon>
        <taxon>Pseudomonadati</taxon>
        <taxon>Pseudomonadota</taxon>
        <taxon>Alphaproteobacteria</taxon>
        <taxon>Hyphomicrobiales</taxon>
        <taxon>Chelatococcaceae</taxon>
        <taxon>Pseudochelatococcus</taxon>
    </lineage>
</organism>